<keyword evidence="4" id="KW-1185">Reference proteome</keyword>
<sequence length="905" mass="101116">MVKFQTIKGFFYRNRYIFLAFFVPFLLMLLAFIGMDFFPFGENQSAVIDMYHQYFPFIYELHEKLQSGGSLLYSWNGGLGTNFLTLLSYYAASPLYFLTVFVPDAYMMEAVTLIILIKVGLAGAFMAIYLRGMHQRSDFSTAAFAALYALCAYVIGYYWCLMWLDVVALLPLCILGLNRLIDRGEFKLYTISLAAMMLTNYYIGGMVCIFILFYYPILYFSRTKKRGIAGCARITGKAVLCSAVGIMISGITLLPTFLNMQNTYYIDSQMPTDSTFYSPLMDVITNLLPNTQLTVREGLPNIYCGLITVMMFVFFLLAKGIPVRKKFLNCLFLAFLILSLNWNKLDFMWHGFHFPNQLPFRYSFVVSFLLIALAYEAFIHFREISLVQIAGVTAGFLGYVILVQKIFKDDFSQEFVYVCLFLLFVYAGFLAVYRTGKFDHTLMCFILLVIVGGELMNHTAIGVEKVSYTNRAEYFAESGDVRTLTRETRERDDGFYRMEVANPIILNSPMLYSYPGVSMFSSTVNGNVSYLMEHIGLEAKDVKNRYNYVMTTPVANAMLNVKYLIGRGVPIEGESSLSLAGGKETTTLYENKYDLSVGYMVNSAAAYSWDFNQENPFHVLNDFVKTATGTDAGIFHSVGEPQMTGSGVSLGSYENGRIGCTVGSGETNPSAKLTFTSPQEQQVYVYIEVDGAETITAKRESGNQIDLREDCGAVVSVGMCQAGETVDIDIQFEEDQTGGAITAFVYGMDTKSWEQAYSLLDDEILNVSEHSDTSIGGTIDVKENGYFVTSIPYEKGWTIEVDGEERSAETLGGAFLAIPLEAGHHQIRMTYLPDGLIPGILLSLCGIGILIALCFIRRKTAGSGLGASKQEEKADNLPALPAAPIAGKAARRRRRLTPLRCRRFL</sequence>
<proteinExistence type="predicted"/>
<feature type="transmembrane region" description="Helical" evidence="1">
    <location>
        <begin position="79"/>
        <end position="98"/>
    </location>
</feature>
<feature type="transmembrane region" description="Helical" evidence="1">
    <location>
        <begin position="327"/>
        <end position="342"/>
    </location>
</feature>
<feature type="transmembrane region" description="Helical" evidence="1">
    <location>
        <begin position="201"/>
        <end position="218"/>
    </location>
</feature>
<reference evidence="3" key="1">
    <citation type="submission" date="2022-09" db="EMBL/GenBank/DDBJ databases">
        <title>Culturomic study of gut microbiota in children with autism spectrum disorder.</title>
        <authorList>
            <person name="Efimov B.A."/>
            <person name="Chaplin A.V."/>
            <person name="Sokolova S.R."/>
            <person name="Pikina A.P."/>
            <person name="Korzhanova M."/>
            <person name="Belova V."/>
            <person name="Korostin D."/>
        </authorList>
    </citation>
    <scope>NUCLEOTIDE SEQUENCE</scope>
    <source>
        <strain evidence="3">ASD5510</strain>
    </source>
</reference>
<protein>
    <submittedName>
        <fullName evidence="3">YfhO family protein</fullName>
    </submittedName>
</protein>
<gene>
    <name evidence="2" type="ORF">OBO34_00860</name>
    <name evidence="3" type="ORF">OBO34_13955</name>
</gene>
<feature type="transmembrane region" description="Helical" evidence="1">
    <location>
        <begin position="142"/>
        <end position="159"/>
    </location>
</feature>
<keyword evidence="1" id="KW-0812">Transmembrane</keyword>
<organism evidence="3 4">
    <name type="scientific">Hominibacterium faecale</name>
    <dbReference type="NCBI Taxonomy" id="2839743"/>
    <lineage>
        <taxon>Bacteria</taxon>
        <taxon>Bacillati</taxon>
        <taxon>Bacillota</taxon>
        <taxon>Clostridia</taxon>
        <taxon>Peptostreptococcales</taxon>
        <taxon>Anaerovoracaceae</taxon>
        <taxon>Hominibacterium</taxon>
    </lineage>
</organism>
<evidence type="ECO:0000256" key="1">
    <source>
        <dbReference type="SAM" id="Phobius"/>
    </source>
</evidence>
<evidence type="ECO:0000313" key="4">
    <source>
        <dbReference type="Proteomes" id="UP001065549"/>
    </source>
</evidence>
<evidence type="ECO:0000313" key="3">
    <source>
        <dbReference type="EMBL" id="MCU7379448.1"/>
    </source>
</evidence>
<feature type="transmembrane region" description="Helical" evidence="1">
    <location>
        <begin position="110"/>
        <end position="130"/>
    </location>
</feature>
<dbReference type="Proteomes" id="UP001065549">
    <property type="component" value="Unassembled WGS sequence"/>
</dbReference>
<feature type="transmembrane region" description="Helical" evidence="1">
    <location>
        <begin position="440"/>
        <end position="461"/>
    </location>
</feature>
<evidence type="ECO:0000313" key="2">
    <source>
        <dbReference type="EMBL" id="MCU7376899.1"/>
    </source>
</evidence>
<keyword evidence="1" id="KW-0472">Membrane</keyword>
<keyword evidence="1" id="KW-1133">Transmembrane helix</keyword>
<dbReference type="EMBL" id="JAOSHN010000005">
    <property type="protein sequence ID" value="MCU7379448.1"/>
    <property type="molecule type" value="Genomic_DNA"/>
</dbReference>
<feature type="transmembrane region" description="Helical" evidence="1">
    <location>
        <begin position="16"/>
        <end position="35"/>
    </location>
</feature>
<comment type="caution">
    <text evidence="3">The sequence shown here is derived from an EMBL/GenBank/DDBJ whole genome shotgun (WGS) entry which is preliminary data.</text>
</comment>
<feature type="transmembrane region" description="Helical" evidence="1">
    <location>
        <begin position="415"/>
        <end position="433"/>
    </location>
</feature>
<accession>A0A9J6QQ52</accession>
<feature type="transmembrane region" description="Helical" evidence="1">
    <location>
        <begin position="298"/>
        <end position="318"/>
    </location>
</feature>
<dbReference type="PANTHER" id="PTHR38454:SF1">
    <property type="entry name" value="INTEGRAL MEMBRANE PROTEIN"/>
    <property type="match status" value="1"/>
</dbReference>
<feature type="transmembrane region" description="Helical" evidence="1">
    <location>
        <begin position="238"/>
        <end position="258"/>
    </location>
</feature>
<dbReference type="PANTHER" id="PTHR38454">
    <property type="entry name" value="INTEGRAL MEMBRANE PROTEIN-RELATED"/>
    <property type="match status" value="1"/>
</dbReference>
<dbReference type="Pfam" id="PF09586">
    <property type="entry name" value="YfhO"/>
    <property type="match status" value="1"/>
</dbReference>
<name>A0A9J6QQ52_9FIRM</name>
<dbReference type="RefSeq" id="WP_253020488.1">
    <property type="nucleotide sequence ID" value="NZ_JAOSHN010000001.1"/>
</dbReference>
<feature type="transmembrane region" description="Helical" evidence="1">
    <location>
        <begin position="362"/>
        <end position="379"/>
    </location>
</feature>
<feature type="transmembrane region" description="Helical" evidence="1">
    <location>
        <begin position="164"/>
        <end position="181"/>
    </location>
</feature>
<feature type="transmembrane region" description="Helical" evidence="1">
    <location>
        <begin position="836"/>
        <end position="856"/>
    </location>
</feature>
<feature type="transmembrane region" description="Helical" evidence="1">
    <location>
        <begin position="386"/>
        <end position="403"/>
    </location>
</feature>
<dbReference type="EMBL" id="JAOSHN010000001">
    <property type="protein sequence ID" value="MCU7376899.1"/>
    <property type="molecule type" value="Genomic_DNA"/>
</dbReference>
<dbReference type="AlphaFoldDB" id="A0A9J6QQ52"/>
<dbReference type="InterPro" id="IPR018580">
    <property type="entry name" value="Uncharacterised_YfhO"/>
</dbReference>